<protein>
    <submittedName>
        <fullName evidence="3">3-dehydrosphinganine reductase</fullName>
    </submittedName>
</protein>
<keyword evidence="1" id="KW-0175">Coiled coil</keyword>
<reference evidence="5 6" key="1">
    <citation type="submission" date="2020-04" db="EMBL/GenBank/DDBJ databases">
        <title>Perkinsus olseni comparative genomics.</title>
        <authorList>
            <person name="Bogema D.R."/>
        </authorList>
    </citation>
    <scope>NUCLEOTIDE SEQUENCE [LARGE SCALE GENOMIC DNA]</scope>
    <source>
        <strain evidence="3">ATCC PRA-179</strain>
        <strain evidence="4">ATCC PRA-31</strain>
    </source>
</reference>
<feature type="non-terminal residue" evidence="3">
    <location>
        <position position="215"/>
    </location>
</feature>
<evidence type="ECO:0000313" key="3">
    <source>
        <dbReference type="EMBL" id="KAF4648395.1"/>
    </source>
</evidence>
<sequence length="215" mass="24142">VASRDECEALQRSLAELEVSKERLAAEEARRGAEVEEKYNLQLKASEELLAERERELEEREASLAGVKKEHCPAGEDFTHDEAAPEGKHQSDIDIQLRIAETEHELLVKLEETEKDLAEEKTTSSALTNRIRELETRESELLRQLDAQKVSRAEFDERAAQVDQLVEERKALMARIEEIETAGLGASQQPTAGSPMPIVREGEESAKVRRASDPT</sequence>
<feature type="non-terminal residue" evidence="3">
    <location>
        <position position="1"/>
    </location>
</feature>
<evidence type="ECO:0000256" key="1">
    <source>
        <dbReference type="SAM" id="Coils"/>
    </source>
</evidence>
<dbReference type="Proteomes" id="UP000572268">
    <property type="component" value="Unassembled WGS sequence"/>
</dbReference>
<feature type="coiled-coil region" evidence="1">
    <location>
        <begin position="110"/>
        <end position="182"/>
    </location>
</feature>
<evidence type="ECO:0000313" key="4">
    <source>
        <dbReference type="EMBL" id="KAF4648792.1"/>
    </source>
</evidence>
<evidence type="ECO:0000256" key="2">
    <source>
        <dbReference type="SAM" id="MobiDB-lite"/>
    </source>
</evidence>
<feature type="region of interest" description="Disordered" evidence="2">
    <location>
        <begin position="54"/>
        <end position="90"/>
    </location>
</feature>
<organism evidence="3 5">
    <name type="scientific">Perkinsus olseni</name>
    <name type="common">Perkinsus atlanticus</name>
    <dbReference type="NCBI Taxonomy" id="32597"/>
    <lineage>
        <taxon>Eukaryota</taxon>
        <taxon>Sar</taxon>
        <taxon>Alveolata</taxon>
        <taxon>Perkinsozoa</taxon>
        <taxon>Perkinsea</taxon>
        <taxon>Perkinsida</taxon>
        <taxon>Perkinsidae</taxon>
        <taxon>Perkinsus</taxon>
    </lineage>
</organism>
<evidence type="ECO:0000313" key="6">
    <source>
        <dbReference type="Proteomes" id="UP000572268"/>
    </source>
</evidence>
<feature type="region of interest" description="Disordered" evidence="2">
    <location>
        <begin position="182"/>
        <end position="215"/>
    </location>
</feature>
<evidence type="ECO:0000313" key="5">
    <source>
        <dbReference type="Proteomes" id="UP000570595"/>
    </source>
</evidence>
<dbReference type="EMBL" id="JABANN010001795">
    <property type="protein sequence ID" value="KAF4648792.1"/>
    <property type="molecule type" value="Genomic_DNA"/>
</dbReference>
<accession>A0A7J6KM71</accession>
<name>A0A7J6KM71_PEROL</name>
<dbReference type="AlphaFoldDB" id="A0A7J6KM71"/>
<dbReference type="OrthoDB" id="10619543at2759"/>
<dbReference type="EMBL" id="JABAHT010001792">
    <property type="protein sequence ID" value="KAF4648395.1"/>
    <property type="molecule type" value="Genomic_DNA"/>
</dbReference>
<feature type="compositionally biased region" description="Basic and acidic residues" evidence="2">
    <location>
        <begin position="200"/>
        <end position="215"/>
    </location>
</feature>
<dbReference type="Proteomes" id="UP000570595">
    <property type="component" value="Unassembled WGS sequence"/>
</dbReference>
<proteinExistence type="predicted"/>
<comment type="caution">
    <text evidence="3">The sequence shown here is derived from an EMBL/GenBank/DDBJ whole genome shotgun (WGS) entry which is preliminary data.</text>
</comment>
<gene>
    <name evidence="3" type="primary">TSC10_1</name>
    <name evidence="4" type="ORF">FOL46_002449</name>
    <name evidence="3" type="ORF">FOZ61_002747</name>
</gene>